<evidence type="ECO:0000256" key="2">
    <source>
        <dbReference type="ARBA" id="ARBA00023016"/>
    </source>
</evidence>
<evidence type="ECO:0000313" key="6">
    <source>
        <dbReference type="Proteomes" id="UP000192578"/>
    </source>
</evidence>
<evidence type="ECO:0000256" key="3">
    <source>
        <dbReference type="ARBA" id="ARBA00045493"/>
    </source>
</evidence>
<organism evidence="5 6">
    <name type="scientific">Hypsibius exemplaris</name>
    <name type="common">Freshwater tardigrade</name>
    <dbReference type="NCBI Taxonomy" id="2072580"/>
    <lineage>
        <taxon>Eukaryota</taxon>
        <taxon>Metazoa</taxon>
        <taxon>Ecdysozoa</taxon>
        <taxon>Tardigrada</taxon>
        <taxon>Eutardigrada</taxon>
        <taxon>Parachela</taxon>
        <taxon>Hypsibioidea</taxon>
        <taxon>Hypsibiidae</taxon>
        <taxon>Hypsibius</taxon>
    </lineage>
</organism>
<dbReference type="InterPro" id="IPR012674">
    <property type="entry name" value="Calycin"/>
</dbReference>
<evidence type="ECO:0000256" key="4">
    <source>
        <dbReference type="SAM" id="MobiDB-lite"/>
    </source>
</evidence>
<feature type="compositionally biased region" description="Gly residues" evidence="4">
    <location>
        <begin position="209"/>
        <end position="225"/>
    </location>
</feature>
<feature type="compositionally biased region" description="Low complexity" evidence="4">
    <location>
        <begin position="361"/>
        <end position="371"/>
    </location>
</feature>
<dbReference type="AlphaFoldDB" id="A0A1W0WVB0"/>
<comment type="caution">
    <text evidence="5">The sequence shown here is derived from an EMBL/GenBank/DDBJ whole genome shotgun (WGS) entry which is preliminary data.</text>
</comment>
<feature type="compositionally biased region" description="Gly residues" evidence="4">
    <location>
        <begin position="324"/>
        <end position="333"/>
    </location>
</feature>
<dbReference type="SUPFAM" id="SSF50814">
    <property type="entry name" value="Lipocalins"/>
    <property type="match status" value="1"/>
</dbReference>
<feature type="compositionally biased region" description="Low complexity" evidence="4">
    <location>
        <begin position="116"/>
        <end position="129"/>
    </location>
</feature>
<feature type="region of interest" description="Disordered" evidence="4">
    <location>
        <begin position="116"/>
        <end position="142"/>
    </location>
</feature>
<name>A0A1W0WVB0_HYPEX</name>
<sequence length="541" mass="56616">MEKSIEPGEVTAPQFPDEADVGSPLPSSKTLRGSISVSTSKRMWDLDLTQCLQNVFAGLLFALRNNSTSTTNTNTRSLTLPRSNGPNSINYGTAHIGDLNQPSSASSAFLPSSFPTFKDNNNNNNGKKNLIPTDTPNQGNANAAWILPHSQNFVEQKQQQLTGSDNRTLVDLSSVLTALQALLNQQTAPSLRPTGVRFPSKAESSEHGSGSGGGGGSGGVGGSGGSSTFSGGHGNMASNEGSGGGGGEFSSSSSFTSSGGGSVNQQSFMKDSSSSSGGGQLTGTYTSDGRFPRGQVNSGQMMSSGFQQGGANSGQMMGNQGDSRGSGGGGGKMDPGSSPDASMSRPSYIGGTPRFAVNQLGSAPADPSGGAAHMGERALTTGCGMPNSASGIDLQISQMMGDWYEYMFFHRSTADGRQATLAFQPGQSPRNFLYTILFTDYTNMELLYRCDQPNPSAGICDVPYFWVNTRVDPRNMTQETKNAIKSAVDLALSPYCYSTSDFTLTQWINVPTCDPSTSAPDAFTSLIRRLQATLAFRPAKN</sequence>
<feature type="region of interest" description="Disordered" evidence="4">
    <location>
        <begin position="1"/>
        <end position="32"/>
    </location>
</feature>
<dbReference type="Proteomes" id="UP000192578">
    <property type="component" value="Unassembled WGS sequence"/>
</dbReference>
<proteinExistence type="inferred from homology"/>
<keyword evidence="2" id="KW-0346">Stress response</keyword>
<evidence type="ECO:0000313" key="5">
    <source>
        <dbReference type="EMBL" id="OQV19136.1"/>
    </source>
</evidence>
<reference evidence="6" key="1">
    <citation type="submission" date="2017-01" db="EMBL/GenBank/DDBJ databases">
        <title>Comparative genomics of anhydrobiosis in the tardigrade Hypsibius dujardini.</title>
        <authorList>
            <person name="Yoshida Y."/>
            <person name="Koutsovoulos G."/>
            <person name="Laetsch D."/>
            <person name="Stevens L."/>
            <person name="Kumar S."/>
            <person name="Horikawa D."/>
            <person name="Ishino K."/>
            <person name="Komine S."/>
            <person name="Tomita M."/>
            <person name="Blaxter M."/>
            <person name="Arakawa K."/>
        </authorList>
    </citation>
    <scope>NUCLEOTIDE SEQUENCE [LARGE SCALE GENOMIC DNA]</scope>
    <source>
        <strain evidence="6">Z151</strain>
    </source>
</reference>
<comment type="function">
    <text evidence="3">Secreted heat soluble protein acting as a molecular shield in water-deficient condition. Tardigrade-specific intrinsically disordered proteins (TDPs) are essential for desiccation tolerance by forming non-crystalline amorphous solids upon desiccation, and this vitrified state mirrors their protective capabilities.</text>
</comment>
<accession>A0A1W0WVB0</accession>
<feature type="region of interest" description="Disordered" evidence="4">
    <location>
        <begin position="190"/>
        <end position="375"/>
    </location>
</feature>
<keyword evidence="6" id="KW-1185">Reference proteome</keyword>
<gene>
    <name evidence="5" type="ORF">BV898_06774</name>
</gene>
<protein>
    <submittedName>
        <fullName evidence="5">Uncharacterized protein</fullName>
    </submittedName>
</protein>
<comment type="similarity">
    <text evidence="1">Belongs to the Secretory-abundant heat soluble protein (SAHS) family.</text>
</comment>
<evidence type="ECO:0000256" key="1">
    <source>
        <dbReference type="ARBA" id="ARBA00006119"/>
    </source>
</evidence>
<dbReference type="OrthoDB" id="10633766at2759"/>
<dbReference type="Gene3D" id="2.40.128.20">
    <property type="match status" value="1"/>
</dbReference>
<dbReference type="EMBL" id="MTYJ01000042">
    <property type="protein sequence ID" value="OQV19136.1"/>
    <property type="molecule type" value="Genomic_DNA"/>
</dbReference>
<feature type="compositionally biased region" description="Polar residues" evidence="4">
    <location>
        <begin position="132"/>
        <end position="141"/>
    </location>
</feature>